<evidence type="ECO:0000313" key="2">
    <source>
        <dbReference type="EMBL" id="MEK0085206.1"/>
    </source>
</evidence>
<evidence type="ECO:0000259" key="1">
    <source>
        <dbReference type="Pfam" id="PF06568"/>
    </source>
</evidence>
<dbReference type="InterPro" id="IPR009506">
    <property type="entry name" value="YjiS-like"/>
</dbReference>
<dbReference type="Pfam" id="PF06568">
    <property type="entry name" value="YjiS-like"/>
    <property type="match status" value="1"/>
</dbReference>
<reference evidence="2 3" key="1">
    <citation type="submission" date="2024-01" db="EMBL/GenBank/DDBJ databases">
        <title>Multi-omics insights into the function and evolution of sodium benzoate biodegradation pathways in Benzoatithermus flavus gen. nov., sp. nov. from hot spring.</title>
        <authorList>
            <person name="Hu C.-J."/>
            <person name="Li W.-J."/>
        </authorList>
    </citation>
    <scope>NUCLEOTIDE SEQUENCE [LARGE SCALE GENOMIC DNA]</scope>
    <source>
        <strain evidence="2 3">SYSU G07066</strain>
    </source>
</reference>
<evidence type="ECO:0000313" key="3">
    <source>
        <dbReference type="Proteomes" id="UP001375743"/>
    </source>
</evidence>
<accession>A0ABU8XVJ6</accession>
<comment type="caution">
    <text evidence="2">The sequence shown here is derived from an EMBL/GenBank/DDBJ whole genome shotgun (WGS) entry which is preliminary data.</text>
</comment>
<dbReference type="EMBL" id="JBBLZC010000023">
    <property type="protein sequence ID" value="MEK0085206.1"/>
    <property type="molecule type" value="Genomic_DNA"/>
</dbReference>
<feature type="domain" description="YjiS-like" evidence="1">
    <location>
        <begin position="13"/>
        <end position="45"/>
    </location>
</feature>
<name>A0ABU8XVJ6_9PROT</name>
<organism evidence="2 3">
    <name type="scientific">Benzoatithermus flavus</name>
    <dbReference type="NCBI Taxonomy" id="3108223"/>
    <lineage>
        <taxon>Bacteria</taxon>
        <taxon>Pseudomonadati</taxon>
        <taxon>Pseudomonadota</taxon>
        <taxon>Alphaproteobacteria</taxon>
        <taxon>Geminicoccales</taxon>
        <taxon>Geminicoccaceae</taxon>
        <taxon>Benzoatithermus</taxon>
    </lineage>
</organism>
<gene>
    <name evidence="2" type="ORF">U1T56_18795</name>
</gene>
<sequence length="78" mass="8983">MNEMTLYRRFRCWLAAERAARQVLAELSCYTDRELADIGLSRGDVPALAREAFEMARAASLRTHDTSNAHRFWTARHA</sequence>
<protein>
    <submittedName>
        <fullName evidence="2">DUF1127 domain-containing protein</fullName>
    </submittedName>
</protein>
<keyword evidence="3" id="KW-1185">Reference proteome</keyword>
<proteinExistence type="predicted"/>
<dbReference type="Proteomes" id="UP001375743">
    <property type="component" value="Unassembled WGS sequence"/>
</dbReference>
<dbReference type="RefSeq" id="WP_418161054.1">
    <property type="nucleotide sequence ID" value="NZ_JBBLZC010000023.1"/>
</dbReference>